<sequence length="204" mass="23384">MKKTEYLAMDVNEHGSIKINGTELSRVTSFKYLGSTVTSDGSLKLEVNARPVTQEIESHLSVMETTMLLWSAGVTRFDRVRNETIRQRFVVAPMAEKLREAHLQWYGHLLRTNDDTVRKIGLNLEVPEKRPRGRPKQRWLNKLRLDLNIAGVHLDQAFDRRIGVTPPEERTPLPSRTDPNENDEAPLQLIHVSQRDNSLDIPSL</sequence>
<reference evidence="4" key="2">
    <citation type="submission" date="2019-09" db="UniProtKB">
        <authorList>
            <consortium name="WormBaseParasite"/>
        </authorList>
    </citation>
    <scope>IDENTIFICATION</scope>
</reference>
<dbReference type="PANTHER" id="PTHR46238:SF8">
    <property type="entry name" value="ENDONUCLEASE_EXONUCLEASE_PHOSPHATASE DOMAIN-CONTAINING PROTEIN"/>
    <property type="match status" value="1"/>
</dbReference>
<evidence type="ECO:0000313" key="3">
    <source>
        <dbReference type="Proteomes" id="UP000050761"/>
    </source>
</evidence>
<reference evidence="2 3" key="1">
    <citation type="submission" date="2018-11" db="EMBL/GenBank/DDBJ databases">
        <authorList>
            <consortium name="Pathogen Informatics"/>
        </authorList>
    </citation>
    <scope>NUCLEOTIDE SEQUENCE [LARGE SCALE GENOMIC DNA]</scope>
</reference>
<accession>A0A183FWQ0</accession>
<dbReference type="Proteomes" id="UP000050761">
    <property type="component" value="Unassembled WGS sequence"/>
</dbReference>
<feature type="region of interest" description="Disordered" evidence="1">
    <location>
        <begin position="162"/>
        <end position="188"/>
    </location>
</feature>
<protein>
    <submittedName>
        <fullName evidence="4">FHA domain-containing protein</fullName>
    </submittedName>
</protein>
<dbReference type="PANTHER" id="PTHR46238">
    <property type="entry name" value="REVERSE TRANSCRIPTASE DOMAIN-CONTAINING PROTEIN"/>
    <property type="match status" value="1"/>
</dbReference>
<proteinExistence type="predicted"/>
<dbReference type="EMBL" id="UZAH01027676">
    <property type="protein sequence ID" value="VDO94005.1"/>
    <property type="molecule type" value="Genomic_DNA"/>
</dbReference>
<evidence type="ECO:0000313" key="2">
    <source>
        <dbReference type="EMBL" id="VDO94005.1"/>
    </source>
</evidence>
<organism evidence="3 4">
    <name type="scientific">Heligmosomoides polygyrus</name>
    <name type="common">Parasitic roundworm</name>
    <dbReference type="NCBI Taxonomy" id="6339"/>
    <lineage>
        <taxon>Eukaryota</taxon>
        <taxon>Metazoa</taxon>
        <taxon>Ecdysozoa</taxon>
        <taxon>Nematoda</taxon>
        <taxon>Chromadorea</taxon>
        <taxon>Rhabditida</taxon>
        <taxon>Rhabditina</taxon>
        <taxon>Rhabditomorpha</taxon>
        <taxon>Strongyloidea</taxon>
        <taxon>Heligmosomidae</taxon>
        <taxon>Heligmosomoides</taxon>
    </lineage>
</organism>
<feature type="compositionally biased region" description="Basic and acidic residues" evidence="1">
    <location>
        <begin position="162"/>
        <end position="171"/>
    </location>
</feature>
<name>A0A183FWQ0_HELPZ</name>
<keyword evidence="3" id="KW-1185">Reference proteome</keyword>
<dbReference type="WBParaSite" id="HPBE_0001288801-mRNA-1">
    <property type="protein sequence ID" value="HPBE_0001288801-mRNA-1"/>
    <property type="gene ID" value="HPBE_0001288801"/>
</dbReference>
<evidence type="ECO:0000313" key="4">
    <source>
        <dbReference type="WBParaSite" id="HPBE_0001288801-mRNA-1"/>
    </source>
</evidence>
<gene>
    <name evidence="2" type="ORF">HPBE_LOCUS12889</name>
</gene>
<dbReference type="AlphaFoldDB" id="A0A183FWQ0"/>
<dbReference type="OrthoDB" id="5794356at2759"/>
<evidence type="ECO:0000256" key="1">
    <source>
        <dbReference type="SAM" id="MobiDB-lite"/>
    </source>
</evidence>
<accession>A0A3P8DCL1</accession>